<dbReference type="GO" id="GO:0004170">
    <property type="term" value="F:dUTP diphosphatase activity"/>
    <property type="evidence" value="ECO:0007669"/>
    <property type="project" value="UniProtKB-EC"/>
</dbReference>
<comment type="cofactor">
    <cofactor evidence="1">
        <name>Mg(2+)</name>
        <dbReference type="ChEBI" id="CHEBI:18420"/>
    </cofactor>
</comment>
<dbReference type="SUPFAM" id="SSF51283">
    <property type="entry name" value="dUTPase-like"/>
    <property type="match status" value="1"/>
</dbReference>
<evidence type="ECO:0000256" key="5">
    <source>
        <dbReference type="ARBA" id="ARBA00022801"/>
    </source>
</evidence>
<evidence type="ECO:0000256" key="4">
    <source>
        <dbReference type="ARBA" id="ARBA00022723"/>
    </source>
</evidence>
<evidence type="ECO:0000256" key="6">
    <source>
        <dbReference type="ARBA" id="ARBA00022842"/>
    </source>
</evidence>
<evidence type="ECO:0000256" key="1">
    <source>
        <dbReference type="ARBA" id="ARBA00001946"/>
    </source>
</evidence>
<protein>
    <recommendedName>
        <fullName evidence="3">dUTP diphosphatase</fullName>
        <ecNumber evidence="3">3.6.1.23</ecNumber>
    </recommendedName>
</protein>
<keyword evidence="7" id="KW-0546">Nucleotide metabolism</keyword>
<name>A0A6J6U7D6_9ZZZZ</name>
<evidence type="ECO:0000313" key="9">
    <source>
        <dbReference type="EMBL" id="CAB4754269.1"/>
    </source>
</evidence>
<evidence type="ECO:0000256" key="3">
    <source>
        <dbReference type="ARBA" id="ARBA00012379"/>
    </source>
</evidence>
<sequence length="167" mass="17755">MIAGLYRRVLISSVANESFNNQQKISIPVKRLDSDLPLPAQAHAGDAGIDLHARVDAVLPALGGRVLVPTGIAVAIPVGFFGQVVPRSGLALKHGVTLVNTPGIIDSGYRGELQVIMINTDPKVDYQVTRGDRIAQLIIQQVVSTSWDVVDELEGEDRGGGFGHSGR</sequence>
<comment type="similarity">
    <text evidence="2">Belongs to the dUTPase family.</text>
</comment>
<dbReference type="InterPro" id="IPR033704">
    <property type="entry name" value="dUTPase_trimeric"/>
</dbReference>
<feature type="domain" description="dUTPase-like" evidence="8">
    <location>
        <begin position="37"/>
        <end position="166"/>
    </location>
</feature>
<evidence type="ECO:0000259" key="8">
    <source>
        <dbReference type="Pfam" id="PF00692"/>
    </source>
</evidence>
<dbReference type="EC" id="3.6.1.23" evidence="3"/>
<dbReference type="PANTHER" id="PTHR11241:SF0">
    <property type="entry name" value="DEOXYURIDINE 5'-TRIPHOSPHATE NUCLEOTIDOHYDROLASE"/>
    <property type="match status" value="1"/>
</dbReference>
<dbReference type="EMBL" id="CAEZZK010000038">
    <property type="protein sequence ID" value="CAB4754269.1"/>
    <property type="molecule type" value="Genomic_DNA"/>
</dbReference>
<dbReference type="Pfam" id="PF00692">
    <property type="entry name" value="dUTPase"/>
    <property type="match status" value="1"/>
</dbReference>
<dbReference type="InterPro" id="IPR029054">
    <property type="entry name" value="dUTPase-like"/>
</dbReference>
<keyword evidence="4" id="KW-0479">Metal-binding</keyword>
<reference evidence="9" key="1">
    <citation type="submission" date="2020-05" db="EMBL/GenBank/DDBJ databases">
        <authorList>
            <person name="Chiriac C."/>
            <person name="Salcher M."/>
            <person name="Ghai R."/>
            <person name="Kavagutti S V."/>
        </authorList>
    </citation>
    <scope>NUCLEOTIDE SEQUENCE</scope>
</reference>
<dbReference type="AlphaFoldDB" id="A0A6J6U7D6"/>
<dbReference type="PANTHER" id="PTHR11241">
    <property type="entry name" value="DEOXYURIDINE 5'-TRIPHOSPHATE NUCLEOTIDOHYDROLASE"/>
    <property type="match status" value="1"/>
</dbReference>
<dbReference type="FunFam" id="2.70.40.10:FF:000008">
    <property type="entry name" value="Deoxyuridine 5'-triphosphate nucleotidohydrolase"/>
    <property type="match status" value="1"/>
</dbReference>
<keyword evidence="5" id="KW-0378">Hydrolase</keyword>
<dbReference type="NCBIfam" id="NF001862">
    <property type="entry name" value="PRK00601.1"/>
    <property type="match status" value="1"/>
</dbReference>
<dbReference type="GO" id="GO:0000287">
    <property type="term" value="F:magnesium ion binding"/>
    <property type="evidence" value="ECO:0007669"/>
    <property type="project" value="InterPro"/>
</dbReference>
<dbReference type="GO" id="GO:0006226">
    <property type="term" value="P:dUMP biosynthetic process"/>
    <property type="evidence" value="ECO:0007669"/>
    <property type="project" value="InterPro"/>
</dbReference>
<dbReference type="NCBIfam" id="TIGR00576">
    <property type="entry name" value="dut"/>
    <property type="match status" value="1"/>
</dbReference>
<proteinExistence type="inferred from homology"/>
<gene>
    <name evidence="9" type="ORF">UFOPK2855_00312</name>
</gene>
<accession>A0A6J6U7D6</accession>
<dbReference type="InterPro" id="IPR036157">
    <property type="entry name" value="dUTPase-like_sf"/>
</dbReference>
<dbReference type="CDD" id="cd07557">
    <property type="entry name" value="trimeric_dUTPase"/>
    <property type="match status" value="1"/>
</dbReference>
<organism evidence="9">
    <name type="scientific">freshwater metagenome</name>
    <dbReference type="NCBI Taxonomy" id="449393"/>
    <lineage>
        <taxon>unclassified sequences</taxon>
        <taxon>metagenomes</taxon>
        <taxon>ecological metagenomes</taxon>
    </lineage>
</organism>
<evidence type="ECO:0000256" key="7">
    <source>
        <dbReference type="ARBA" id="ARBA00023080"/>
    </source>
</evidence>
<keyword evidence="6" id="KW-0460">Magnesium</keyword>
<dbReference type="GO" id="GO:0046081">
    <property type="term" value="P:dUTP catabolic process"/>
    <property type="evidence" value="ECO:0007669"/>
    <property type="project" value="InterPro"/>
</dbReference>
<dbReference type="HAMAP" id="MF_00116">
    <property type="entry name" value="dUTPase_bact"/>
    <property type="match status" value="1"/>
</dbReference>
<evidence type="ECO:0000256" key="2">
    <source>
        <dbReference type="ARBA" id="ARBA00006581"/>
    </source>
</evidence>
<dbReference type="Gene3D" id="2.70.40.10">
    <property type="match status" value="1"/>
</dbReference>
<dbReference type="InterPro" id="IPR008181">
    <property type="entry name" value="dUTPase"/>
</dbReference>